<evidence type="ECO:0000313" key="9">
    <source>
        <dbReference type="Proteomes" id="UP000282971"/>
    </source>
</evidence>
<dbReference type="GO" id="GO:0046872">
    <property type="term" value="F:metal ion binding"/>
    <property type="evidence" value="ECO:0007669"/>
    <property type="project" value="UniProtKB-KW"/>
</dbReference>
<dbReference type="EMBL" id="SACN01000006">
    <property type="protein sequence ID" value="RVT89128.1"/>
    <property type="molecule type" value="Genomic_DNA"/>
</dbReference>
<dbReference type="InterPro" id="IPR003819">
    <property type="entry name" value="TauD/TfdA-like"/>
</dbReference>
<dbReference type="AlphaFoldDB" id="A0A437LUU2"/>
<evidence type="ECO:0000256" key="6">
    <source>
        <dbReference type="ARBA" id="ARBA00023004"/>
    </source>
</evidence>
<keyword evidence="3" id="KW-0479">Metal-binding</keyword>
<dbReference type="RefSeq" id="WP_127746718.1">
    <property type="nucleotide sequence ID" value="NZ_SACN01000006.1"/>
</dbReference>
<dbReference type="Proteomes" id="UP000282971">
    <property type="component" value="Unassembled WGS sequence"/>
</dbReference>
<gene>
    <name evidence="8" type="ORF">EOD43_22680</name>
</gene>
<comment type="caution">
    <text evidence="8">The sequence shown here is derived from an EMBL/GenBank/DDBJ whole genome shotgun (WGS) entry which is preliminary data.</text>
</comment>
<name>A0A437LUU2_9SPHN</name>
<evidence type="ECO:0000313" key="8">
    <source>
        <dbReference type="EMBL" id="RVT89128.1"/>
    </source>
</evidence>
<accession>A0A437LUU2</accession>
<sequence>MTISYDNQPDPSSPLDIAPVTGRIGGEVRGIKLGPDISDADIAAIEAALARHKVLFFRDQDHLTDESQEAFANRLGKPVAHPTLKVAPGSSYILELATAENRVASVWHTDVTFTADYPRASILRGVDMPPAGGDTMWINTVTAYKYLPDTLKTLAESLRVIHTNMFDYLAPSPVQNAKSSDFSAFTATRFETEHPMVRVHPVTGEKLLLLGGFAREIVGLPKADSDALLAMFTRHVEATENIVRWHWRTGDLVIWDNRATQHKVVADLGNQTRVVRRVTLAGEVPVGPDGRESIVIHPQPMAVAAE</sequence>
<organism evidence="8 9">
    <name type="scientific">Sphingomonas crocodyli</name>
    <dbReference type="NCBI Taxonomy" id="1979270"/>
    <lineage>
        <taxon>Bacteria</taxon>
        <taxon>Pseudomonadati</taxon>
        <taxon>Pseudomonadota</taxon>
        <taxon>Alphaproteobacteria</taxon>
        <taxon>Sphingomonadales</taxon>
        <taxon>Sphingomonadaceae</taxon>
        <taxon>Sphingomonas</taxon>
    </lineage>
</organism>
<dbReference type="PANTHER" id="PTHR30468">
    <property type="entry name" value="ALPHA-KETOGLUTARATE-DEPENDENT SULFONATE DIOXYGENASE"/>
    <property type="match status" value="1"/>
</dbReference>
<evidence type="ECO:0000256" key="3">
    <source>
        <dbReference type="ARBA" id="ARBA00022723"/>
    </source>
</evidence>
<comment type="cofactor">
    <cofactor evidence="1">
        <name>Fe(2+)</name>
        <dbReference type="ChEBI" id="CHEBI:29033"/>
    </cofactor>
</comment>
<dbReference type="GO" id="GO:0005737">
    <property type="term" value="C:cytoplasm"/>
    <property type="evidence" value="ECO:0007669"/>
    <property type="project" value="TreeGrafter"/>
</dbReference>
<dbReference type="InterPro" id="IPR042098">
    <property type="entry name" value="TauD-like_sf"/>
</dbReference>
<evidence type="ECO:0000256" key="4">
    <source>
        <dbReference type="ARBA" id="ARBA00022964"/>
    </source>
</evidence>
<dbReference type="InterPro" id="IPR051323">
    <property type="entry name" value="AtsK-like"/>
</dbReference>
<dbReference type="PANTHER" id="PTHR30468:SF5">
    <property type="entry name" value="ALPHA-KETOGLUTARATE-DEPENDENT SULFATE ESTER DIOXYGENASE"/>
    <property type="match status" value="1"/>
</dbReference>
<dbReference type="OrthoDB" id="7209371at2"/>
<dbReference type="Pfam" id="PF02668">
    <property type="entry name" value="TauD"/>
    <property type="match status" value="1"/>
</dbReference>
<feature type="domain" description="TauD/TfdA-like" evidence="7">
    <location>
        <begin position="17"/>
        <end position="279"/>
    </location>
</feature>
<keyword evidence="4 8" id="KW-0223">Dioxygenase</keyword>
<evidence type="ECO:0000256" key="1">
    <source>
        <dbReference type="ARBA" id="ARBA00001954"/>
    </source>
</evidence>
<protein>
    <submittedName>
        <fullName evidence="8">TauD/TfdA family dioxygenase</fullName>
    </submittedName>
</protein>
<evidence type="ECO:0000256" key="5">
    <source>
        <dbReference type="ARBA" id="ARBA00023002"/>
    </source>
</evidence>
<dbReference type="Gene3D" id="3.60.130.10">
    <property type="entry name" value="Clavaminate synthase-like"/>
    <property type="match status" value="1"/>
</dbReference>
<comment type="similarity">
    <text evidence="2">Belongs to the TfdA dioxygenase family.</text>
</comment>
<evidence type="ECO:0000256" key="2">
    <source>
        <dbReference type="ARBA" id="ARBA00005896"/>
    </source>
</evidence>
<dbReference type="GO" id="GO:0016706">
    <property type="term" value="F:2-oxoglutarate-dependent dioxygenase activity"/>
    <property type="evidence" value="ECO:0007669"/>
    <property type="project" value="UniProtKB-ARBA"/>
</dbReference>
<evidence type="ECO:0000259" key="7">
    <source>
        <dbReference type="Pfam" id="PF02668"/>
    </source>
</evidence>
<proteinExistence type="inferred from homology"/>
<keyword evidence="6" id="KW-0408">Iron</keyword>
<dbReference type="SUPFAM" id="SSF51197">
    <property type="entry name" value="Clavaminate synthase-like"/>
    <property type="match status" value="1"/>
</dbReference>
<reference evidence="8 9" key="1">
    <citation type="submission" date="2019-01" db="EMBL/GenBank/DDBJ databases">
        <authorList>
            <person name="Chen W.-M."/>
        </authorList>
    </citation>
    <scope>NUCLEOTIDE SEQUENCE [LARGE SCALE GENOMIC DNA]</scope>
    <source>
        <strain evidence="8 9">CCP-7</strain>
    </source>
</reference>
<keyword evidence="5" id="KW-0560">Oxidoreductase</keyword>
<keyword evidence="9" id="KW-1185">Reference proteome</keyword>